<keyword evidence="3" id="KW-0406">Ion transport</keyword>
<keyword evidence="4" id="KW-0325">Glycoprotein</keyword>
<evidence type="ECO:0000256" key="2">
    <source>
        <dbReference type="ARBA" id="ARBA00022882"/>
    </source>
</evidence>
<dbReference type="Gene3D" id="1.20.5.190">
    <property type="match status" value="1"/>
</dbReference>
<organism evidence="8">
    <name type="scientific">Spongospora subterranea</name>
    <dbReference type="NCBI Taxonomy" id="70186"/>
    <lineage>
        <taxon>Eukaryota</taxon>
        <taxon>Sar</taxon>
        <taxon>Rhizaria</taxon>
        <taxon>Endomyxa</taxon>
        <taxon>Phytomyxea</taxon>
        <taxon>Plasmodiophorida</taxon>
        <taxon>Plasmodiophoridae</taxon>
        <taxon>Spongospora</taxon>
    </lineage>
</organism>
<keyword evidence="7" id="KW-0472">Membrane</keyword>
<dbReference type="InterPro" id="IPR050599">
    <property type="entry name" value="VDCC_alpha-1_subunit"/>
</dbReference>
<evidence type="ECO:0000256" key="3">
    <source>
        <dbReference type="ARBA" id="ARBA00023065"/>
    </source>
</evidence>
<dbReference type="EMBL" id="HACM01005130">
    <property type="protein sequence ID" value="CRZ05572.1"/>
    <property type="molecule type" value="Transcribed_RNA"/>
</dbReference>
<keyword evidence="7" id="KW-0812">Transmembrane</keyword>
<evidence type="ECO:0000256" key="4">
    <source>
        <dbReference type="ARBA" id="ARBA00023180"/>
    </source>
</evidence>
<keyword evidence="1" id="KW-0813">Transport</keyword>
<dbReference type="GO" id="GO:0005891">
    <property type="term" value="C:voltage-gated calcium channel complex"/>
    <property type="evidence" value="ECO:0007669"/>
    <property type="project" value="TreeGrafter"/>
</dbReference>
<evidence type="ECO:0008006" key="9">
    <source>
        <dbReference type="Google" id="ProtNLM"/>
    </source>
</evidence>
<dbReference type="PANTHER" id="PTHR45628">
    <property type="entry name" value="VOLTAGE-DEPENDENT CALCIUM CHANNEL TYPE A SUBUNIT ALPHA-1"/>
    <property type="match status" value="1"/>
</dbReference>
<accession>A0A0H5QUI7</accession>
<dbReference type="PROSITE" id="PS50096">
    <property type="entry name" value="IQ"/>
    <property type="match status" value="1"/>
</dbReference>
<evidence type="ECO:0000256" key="7">
    <source>
        <dbReference type="SAM" id="Phobius"/>
    </source>
</evidence>
<keyword evidence="7" id="KW-1133">Transmembrane helix</keyword>
<dbReference type="GO" id="GO:0008331">
    <property type="term" value="F:high voltage-gated calcium channel activity"/>
    <property type="evidence" value="ECO:0007669"/>
    <property type="project" value="TreeGrafter"/>
</dbReference>
<sequence length="307" mass="35187">MHDCSVEPPYCQGDDCGNSIAARFYFITFQFLSKFIILNVFVAVVLQNFEDEIDKEDEDDEMPIKIDDIVEFSRLWNTHCRSDMMPLHRLFSFLQRLTAPMVLEAEFSKRHNVTIFLKENKIAAFEPAPGVGVGLGAESLTGRSIMYRQMYVHYVDVAMALTERLFKKFHKIDNIGEISEESEFLQCIRAELTRAYPARVSSRFVRHPAHEVLAAIVIQAAYRGYNVRQTVASHGVDYLCRMMESRRKDSRGDIVSRLSRKAAEHITAVPRKIRDRISSRPSSSESGNRDVSPRSTLKPLETLNETE</sequence>
<keyword evidence="5" id="KW-0407">Ion channel</keyword>
<dbReference type="InterPro" id="IPR000048">
    <property type="entry name" value="IQ_motif_EF-hand-BS"/>
</dbReference>
<name>A0A0H5QUI7_9EUKA</name>
<evidence type="ECO:0000313" key="8">
    <source>
        <dbReference type="EMBL" id="CRZ05570.1"/>
    </source>
</evidence>
<proteinExistence type="predicted"/>
<dbReference type="PANTHER" id="PTHR45628:SF7">
    <property type="entry name" value="VOLTAGE-DEPENDENT CALCIUM CHANNEL TYPE A SUBUNIT ALPHA-1"/>
    <property type="match status" value="1"/>
</dbReference>
<reference evidence="8" key="1">
    <citation type="submission" date="2015-04" db="EMBL/GenBank/DDBJ databases">
        <title>The genome sequence of the plant pathogenic Rhizarian Plasmodiophora brassicae reveals insights in its biotrophic life cycle and the origin of chitin synthesis.</title>
        <authorList>
            <person name="Schwelm A."/>
            <person name="Fogelqvist J."/>
            <person name="Knaust A."/>
            <person name="Julke S."/>
            <person name="Lilja T."/>
            <person name="Dhandapani V."/>
            <person name="Bonilla-Rosso G."/>
            <person name="Karlsson M."/>
            <person name="Shevchenko A."/>
            <person name="Choi S.R."/>
            <person name="Kim H.G."/>
            <person name="Park J.Y."/>
            <person name="Lim Y.P."/>
            <person name="Ludwig-Muller J."/>
            <person name="Dixelius C."/>
        </authorList>
    </citation>
    <scope>NUCLEOTIDE SEQUENCE</scope>
    <source>
        <tissue evidence="8">Potato root galls</tissue>
    </source>
</reference>
<feature type="region of interest" description="Disordered" evidence="6">
    <location>
        <begin position="269"/>
        <end position="307"/>
    </location>
</feature>
<keyword evidence="2" id="KW-0851">Voltage-gated channel</keyword>
<evidence type="ECO:0000256" key="5">
    <source>
        <dbReference type="ARBA" id="ARBA00023303"/>
    </source>
</evidence>
<dbReference type="CDD" id="cd23767">
    <property type="entry name" value="IQCD"/>
    <property type="match status" value="1"/>
</dbReference>
<evidence type="ECO:0000256" key="6">
    <source>
        <dbReference type="SAM" id="MobiDB-lite"/>
    </source>
</evidence>
<dbReference type="EMBL" id="HACM01005128">
    <property type="protein sequence ID" value="CRZ05570.1"/>
    <property type="molecule type" value="Transcribed_RNA"/>
</dbReference>
<feature type="transmembrane region" description="Helical" evidence="7">
    <location>
        <begin position="24"/>
        <end position="46"/>
    </location>
</feature>
<dbReference type="AlphaFoldDB" id="A0A0H5QUI7"/>
<dbReference type="Pfam" id="PF00612">
    <property type="entry name" value="IQ"/>
    <property type="match status" value="1"/>
</dbReference>
<evidence type="ECO:0000256" key="1">
    <source>
        <dbReference type="ARBA" id="ARBA00022448"/>
    </source>
</evidence>
<protein>
    <recommendedName>
        <fullName evidence="9">Ion transport domain-containing protein</fullName>
    </recommendedName>
</protein>
<dbReference type="Gene3D" id="1.10.287.70">
    <property type="match status" value="1"/>
</dbReference>
<dbReference type="GO" id="GO:0098703">
    <property type="term" value="P:calcium ion import across plasma membrane"/>
    <property type="evidence" value="ECO:0007669"/>
    <property type="project" value="TreeGrafter"/>
</dbReference>